<dbReference type="Proteomes" id="UP001595455">
    <property type="component" value="Unassembled WGS sequence"/>
</dbReference>
<dbReference type="GO" id="GO:0015074">
    <property type="term" value="P:DNA integration"/>
    <property type="evidence" value="ECO:0007669"/>
    <property type="project" value="InterPro"/>
</dbReference>
<evidence type="ECO:0000313" key="3">
    <source>
        <dbReference type="Proteomes" id="UP000240957"/>
    </source>
</evidence>
<dbReference type="GO" id="GO:0006310">
    <property type="term" value="P:DNA recombination"/>
    <property type="evidence" value="ECO:0007669"/>
    <property type="project" value="InterPro"/>
</dbReference>
<dbReference type="OrthoDB" id="5366218at2"/>
<name>A0A371YVB1_9GAMM</name>
<reference evidence="4" key="3">
    <citation type="journal article" date="2019" name="Int. J. Syst. Evol. Microbiol.">
        <title>The Global Catalogue of Microorganisms (GCM) 10K type strain sequencing project: providing services to taxonomists for standard genome sequencing and annotation.</title>
        <authorList>
            <consortium name="The Broad Institute Genomics Platform"/>
            <consortium name="The Broad Institute Genome Sequencing Center for Infectious Disease"/>
            <person name="Wu L."/>
            <person name="Ma J."/>
        </authorList>
    </citation>
    <scope>NUCLEOTIDE SEQUENCE [LARGE SCALE GENOMIC DNA]</scope>
    <source>
        <strain evidence="4">KCTC 62575</strain>
    </source>
</reference>
<evidence type="ECO:0000313" key="2">
    <source>
        <dbReference type="EMBL" id="RFC85349.1"/>
    </source>
</evidence>
<reference evidence="1" key="4">
    <citation type="submission" date="2024-09" db="EMBL/GenBank/DDBJ databases">
        <authorList>
            <person name="Sun Q."/>
            <person name="Mori K."/>
        </authorList>
    </citation>
    <scope>NUCLEOTIDE SEQUENCE</scope>
    <source>
        <strain evidence="1">KCTC 62575</strain>
    </source>
</reference>
<dbReference type="RefSeq" id="WP_107006396.1">
    <property type="nucleotide sequence ID" value="NZ_JBHRSF010000071.1"/>
</dbReference>
<gene>
    <name evidence="1" type="ORF">ACFODO_16055</name>
    <name evidence="2" type="ORF">C9E89_000010</name>
</gene>
<evidence type="ECO:0000313" key="4">
    <source>
        <dbReference type="Proteomes" id="UP001595455"/>
    </source>
</evidence>
<protein>
    <submittedName>
        <fullName evidence="2">Uncharacterized protein</fullName>
    </submittedName>
</protein>
<accession>A0A371YVB1</accession>
<evidence type="ECO:0000313" key="1">
    <source>
        <dbReference type="EMBL" id="MFC2996747.1"/>
    </source>
</evidence>
<proteinExistence type="predicted"/>
<dbReference type="InterPro" id="IPR013762">
    <property type="entry name" value="Integrase-like_cat_sf"/>
</dbReference>
<dbReference type="EMBL" id="JBHRSF010000071">
    <property type="protein sequence ID" value="MFC2996747.1"/>
    <property type="molecule type" value="Genomic_DNA"/>
</dbReference>
<reference evidence="1" key="1">
    <citation type="journal article" date="2014" name="Int. J. Syst. Evol. Microbiol.">
        <title>Complete genome of a new Firmicutes species belonging to the dominant human colonic microbiota ('Ruminococcus bicirculans') reveals two chromosomes and a selective capacity to utilize plant glucans.</title>
        <authorList>
            <consortium name="NISC Comparative Sequencing Program"/>
            <person name="Wegmann U."/>
            <person name="Louis P."/>
            <person name="Goesmann A."/>
            <person name="Henrissat B."/>
            <person name="Duncan S.H."/>
            <person name="Flint H.J."/>
        </authorList>
    </citation>
    <scope>NUCLEOTIDE SEQUENCE</scope>
    <source>
        <strain evidence="1">KCTC 62575</strain>
    </source>
</reference>
<dbReference type="EMBL" id="PYIX02000001">
    <property type="protein sequence ID" value="RFC85349.1"/>
    <property type="molecule type" value="Genomic_DNA"/>
</dbReference>
<dbReference type="Proteomes" id="UP000240957">
    <property type="component" value="Unassembled WGS sequence"/>
</dbReference>
<dbReference type="AlphaFoldDB" id="A0A371YVB1"/>
<organism evidence="2 3">
    <name type="scientific">Acinetobacter sichuanensis</name>
    <dbReference type="NCBI Taxonomy" id="2136183"/>
    <lineage>
        <taxon>Bacteria</taxon>
        <taxon>Pseudomonadati</taxon>
        <taxon>Pseudomonadota</taxon>
        <taxon>Gammaproteobacteria</taxon>
        <taxon>Moraxellales</taxon>
        <taxon>Moraxellaceae</taxon>
        <taxon>Acinetobacter</taxon>
    </lineage>
</organism>
<keyword evidence="4" id="KW-1185">Reference proteome</keyword>
<dbReference type="GO" id="GO:0003677">
    <property type="term" value="F:DNA binding"/>
    <property type="evidence" value="ECO:0007669"/>
    <property type="project" value="InterPro"/>
</dbReference>
<dbReference type="Gene3D" id="1.10.443.10">
    <property type="entry name" value="Intergrase catalytic core"/>
    <property type="match status" value="1"/>
</dbReference>
<comment type="caution">
    <text evidence="2">The sequence shown here is derived from an EMBL/GenBank/DDBJ whole genome shotgun (WGS) entry which is preliminary data.</text>
</comment>
<reference evidence="2 3" key="2">
    <citation type="submission" date="2018-08" db="EMBL/GenBank/DDBJ databases">
        <title>The draft genome of Acinetobacter sichuanensis strain WCHAc060041.</title>
        <authorList>
            <person name="Qin J."/>
            <person name="Feng Y."/>
            <person name="Zong Z."/>
        </authorList>
    </citation>
    <scope>NUCLEOTIDE SEQUENCE [LARGE SCALE GENOMIC DNA]</scope>
    <source>
        <strain evidence="2 3">WCHAc060041</strain>
    </source>
</reference>
<sequence length="670" mass="77760">MFEERNIEFVHIENFYKFSENGYDVEKLVLITKQGNTDSYVDIGSLCYAKRSKSCKTKHYAKVVKSTFNEKIASAIKEFLDYKCTKLTVGSARVILGRLKVTLDELYSIGSEQNIEISFDDINQCHIIYEFYTKFLIAKIKNEFKNPNFKSTKNIAAKQKICAELISSTCNVDLEDFIGKYIDIKGYDSPNKDKEVSETEDYRVYINNCQKIYKIFSQFSLNNSNFPINFNINDDISEVPSFLYITSASALVKKYFYNKEGRFLTRIEAVKNVKKIDDVDELKIRYKDKNDELPFEIKKSYNKHLKMLLNANRHNSRERLKVINIAMSSMALWIITDSGCNLSVIYGLQTQDLKNLNPDVPNQKIFYVKERSGGRTIPVGLTNKIVQPLKDFLAFREYVLNLVDEKERKKIGNYVFFTFKLNANKNIKDLIGLYSAKDLILYKNWYNSIFGKGSYISPRVGRGSYANIYKNLEGVKNHNQAIDISAEILGHTSTVDFKYYTDATKEQVRSQFTEFFDNVYDQMIFKNRTTRKAIPVITDIESSPTIAGHCNHTSPIRADGFNENIEQPNCSNPSTCLFCENYVLHTDEIDLRKLLSLRKITEMHSDLNEEMLIVKFRIDEILKQIVNKYDHVKSLIHTIKDEVDDGYFDENWQNILELLIDLGVQFYVED</sequence>